<proteinExistence type="predicted"/>
<dbReference type="Proteomes" id="UP000887566">
    <property type="component" value="Unplaced"/>
</dbReference>
<feature type="chain" id="PRO_5037732827" evidence="2">
    <location>
        <begin position="25"/>
        <end position="104"/>
    </location>
</feature>
<feature type="transmembrane region" description="Helical" evidence="1">
    <location>
        <begin position="75"/>
        <end position="101"/>
    </location>
</feature>
<organism evidence="3 4">
    <name type="scientific">Plectus sambesii</name>
    <dbReference type="NCBI Taxonomy" id="2011161"/>
    <lineage>
        <taxon>Eukaryota</taxon>
        <taxon>Metazoa</taxon>
        <taxon>Ecdysozoa</taxon>
        <taxon>Nematoda</taxon>
        <taxon>Chromadorea</taxon>
        <taxon>Plectida</taxon>
        <taxon>Plectina</taxon>
        <taxon>Plectoidea</taxon>
        <taxon>Plectidae</taxon>
        <taxon>Plectus</taxon>
    </lineage>
</organism>
<keyword evidence="1" id="KW-1133">Transmembrane helix</keyword>
<dbReference type="InterPro" id="IPR022559">
    <property type="entry name" value="SUP-1-like"/>
</dbReference>
<dbReference type="AlphaFoldDB" id="A0A914WUX7"/>
<name>A0A914WUX7_9BILA</name>
<dbReference type="PANTHER" id="PTHR34149:SF9">
    <property type="entry name" value="PROTEIN CBG09996"/>
    <property type="match status" value="1"/>
</dbReference>
<keyword evidence="2" id="KW-0732">Signal</keyword>
<dbReference type="Pfam" id="PF10853">
    <property type="entry name" value="DUF2650"/>
    <property type="match status" value="1"/>
</dbReference>
<protein>
    <submittedName>
        <fullName evidence="4">Uncharacterized protein</fullName>
    </submittedName>
</protein>
<accession>A0A914WUX7</accession>
<sequence>MTLVVNVSLFILAISVGSLLPVFADEWPKSVNDVGSNYLYCPAPVIGERCPDDTVFYHYTCCGDLNKDCCFVLQIWLVVLLVVIAITVIVGFFFAVLRCLFCGR</sequence>
<keyword evidence="3" id="KW-1185">Reference proteome</keyword>
<evidence type="ECO:0000256" key="2">
    <source>
        <dbReference type="SAM" id="SignalP"/>
    </source>
</evidence>
<dbReference type="PANTHER" id="PTHR34149">
    <property type="entry name" value="PROTEIN CBG11905-RELATED"/>
    <property type="match status" value="1"/>
</dbReference>
<keyword evidence="1" id="KW-0472">Membrane</keyword>
<evidence type="ECO:0000313" key="3">
    <source>
        <dbReference type="Proteomes" id="UP000887566"/>
    </source>
</evidence>
<evidence type="ECO:0000313" key="4">
    <source>
        <dbReference type="WBParaSite" id="PSAMB.scaffold533size47830.g6752.t1"/>
    </source>
</evidence>
<feature type="signal peptide" evidence="2">
    <location>
        <begin position="1"/>
        <end position="24"/>
    </location>
</feature>
<reference evidence="4" key="1">
    <citation type="submission" date="2022-11" db="UniProtKB">
        <authorList>
            <consortium name="WormBaseParasite"/>
        </authorList>
    </citation>
    <scope>IDENTIFICATION</scope>
</reference>
<evidence type="ECO:0000256" key="1">
    <source>
        <dbReference type="SAM" id="Phobius"/>
    </source>
</evidence>
<dbReference type="WBParaSite" id="PSAMB.scaffold533size47830.g6752.t1">
    <property type="protein sequence ID" value="PSAMB.scaffold533size47830.g6752.t1"/>
    <property type="gene ID" value="PSAMB.scaffold533size47830.g6752"/>
</dbReference>
<keyword evidence="1" id="KW-0812">Transmembrane</keyword>